<evidence type="ECO:0000313" key="2">
    <source>
        <dbReference type="Proteomes" id="UP000029224"/>
    </source>
</evidence>
<dbReference type="EMBL" id="BBMT01000012">
    <property type="protein sequence ID" value="GAL36840.1"/>
    <property type="molecule type" value="Genomic_DNA"/>
</dbReference>
<keyword evidence="2" id="KW-1185">Reference proteome</keyword>
<dbReference type="InterPro" id="IPR016163">
    <property type="entry name" value="Ald_DH_C"/>
</dbReference>
<protein>
    <submittedName>
        <fullName evidence="1">CoA-acylating propionaldehyde dehydrogenase</fullName>
    </submittedName>
</protein>
<dbReference type="SUPFAM" id="SSF53720">
    <property type="entry name" value="ALDH-like"/>
    <property type="match status" value="1"/>
</dbReference>
<dbReference type="InterPro" id="IPR016161">
    <property type="entry name" value="Ald_DH/histidinol_DH"/>
</dbReference>
<proteinExistence type="predicted"/>
<dbReference type="GO" id="GO:0016620">
    <property type="term" value="F:oxidoreductase activity, acting on the aldehyde or oxo group of donors, NAD or NADP as acceptor"/>
    <property type="evidence" value="ECO:0007669"/>
    <property type="project" value="InterPro"/>
</dbReference>
<evidence type="ECO:0000313" key="1">
    <source>
        <dbReference type="EMBL" id="GAL36840.1"/>
    </source>
</evidence>
<gene>
    <name evidence="1" type="ORF">JCM19240_2909</name>
</gene>
<dbReference type="Gene3D" id="3.40.309.10">
    <property type="entry name" value="Aldehyde Dehydrogenase, Chain A, domain 2"/>
    <property type="match status" value="1"/>
</dbReference>
<organism evidence="1 2">
    <name type="scientific">Vibrio maritimus</name>
    <dbReference type="NCBI Taxonomy" id="990268"/>
    <lineage>
        <taxon>Bacteria</taxon>
        <taxon>Pseudomonadati</taxon>
        <taxon>Pseudomonadota</taxon>
        <taxon>Gammaproteobacteria</taxon>
        <taxon>Vibrionales</taxon>
        <taxon>Vibrionaceae</taxon>
        <taxon>Vibrio</taxon>
    </lineage>
</organism>
<comment type="caution">
    <text evidence="1">The sequence shown here is derived from an EMBL/GenBank/DDBJ whole genome shotgun (WGS) entry which is preliminary data.</text>
</comment>
<reference evidence="1 2" key="2">
    <citation type="submission" date="2014-09" db="EMBL/GenBank/DDBJ databases">
        <authorList>
            <consortium name="NBRP consortium"/>
            <person name="Sawabe T."/>
            <person name="Meirelles P."/>
            <person name="Nakanishi M."/>
            <person name="Sayaka M."/>
            <person name="Hattori M."/>
            <person name="Ohkuma M."/>
        </authorList>
    </citation>
    <scope>NUCLEOTIDE SEQUENCE [LARGE SCALE GENOMIC DNA]</scope>
    <source>
        <strain evidence="1 2">JCM 19240</strain>
    </source>
</reference>
<sequence>MDEIDGAKPCTAQEIARLWHPVKQHVGQDAGEILKSIGVESETRLAVMVVENDHPLVHVEQMMPVLPVVRCANIDEAIERAVAAERGNKHSACIYLVTSRTSLSSAVLSTQLSLLTTVQHYLVSVTTLKVLQRSQSQVQLVKVSQTRTRSLVHVVSQSRRVVCVLFDWLDN</sequence>
<name>A0A090TA38_9VIBR</name>
<accession>A0A090TA38</accession>
<reference evidence="1 2" key="1">
    <citation type="submission" date="2014-09" db="EMBL/GenBank/DDBJ databases">
        <title>Vibrio maritimus JCM 19240. (C210) whole genome shotgun sequence.</title>
        <authorList>
            <person name="Sawabe T."/>
            <person name="Meirelles P."/>
            <person name="Nakanishi M."/>
            <person name="Sayaka M."/>
            <person name="Hattori M."/>
            <person name="Ohkuma M."/>
        </authorList>
    </citation>
    <scope>NUCLEOTIDE SEQUENCE [LARGE SCALE GENOMIC DNA]</scope>
    <source>
        <strain evidence="1 2">JCM 19240</strain>
    </source>
</reference>
<dbReference type="AlphaFoldDB" id="A0A090TA38"/>
<dbReference type="Proteomes" id="UP000029224">
    <property type="component" value="Unassembled WGS sequence"/>
</dbReference>